<organism evidence="2 3">
    <name type="scientific">Winogradskya consettensis</name>
    <dbReference type="NCBI Taxonomy" id="113560"/>
    <lineage>
        <taxon>Bacteria</taxon>
        <taxon>Bacillati</taxon>
        <taxon>Actinomycetota</taxon>
        <taxon>Actinomycetes</taxon>
        <taxon>Micromonosporales</taxon>
        <taxon>Micromonosporaceae</taxon>
        <taxon>Winogradskya</taxon>
    </lineage>
</organism>
<dbReference type="AlphaFoldDB" id="A0A919SYI7"/>
<evidence type="ECO:0000313" key="3">
    <source>
        <dbReference type="Proteomes" id="UP000680865"/>
    </source>
</evidence>
<dbReference type="Proteomes" id="UP000680865">
    <property type="component" value="Unassembled WGS sequence"/>
</dbReference>
<keyword evidence="3" id="KW-1185">Reference proteome</keyword>
<keyword evidence="1" id="KW-0472">Membrane</keyword>
<accession>A0A919SYI7</accession>
<feature type="transmembrane region" description="Helical" evidence="1">
    <location>
        <begin position="16"/>
        <end position="33"/>
    </location>
</feature>
<proteinExistence type="predicted"/>
<name>A0A919SYI7_9ACTN</name>
<dbReference type="EMBL" id="BOQP01000041">
    <property type="protein sequence ID" value="GIM80059.1"/>
    <property type="molecule type" value="Genomic_DNA"/>
</dbReference>
<comment type="caution">
    <text evidence="2">The sequence shown here is derived from an EMBL/GenBank/DDBJ whole genome shotgun (WGS) entry which is preliminary data.</text>
</comment>
<keyword evidence="1" id="KW-1133">Transmembrane helix</keyword>
<sequence>MAANTGSHAEPFDRPGDGLVLFLWMVLGAFWFVEAASRGGAGPSVTVIAVLATGSLLADRPARREAAGASVGAALPVLLQAYLLRKGPGIVCSQVWLDDKENCRYLPSPLPWMFAGALLVTIGIVVQRRINAKDKNRA</sequence>
<reference evidence="2" key="1">
    <citation type="submission" date="2021-03" db="EMBL/GenBank/DDBJ databases">
        <title>Whole genome shotgun sequence of Actinoplanes consettensis NBRC 14913.</title>
        <authorList>
            <person name="Komaki H."/>
            <person name="Tamura T."/>
        </authorList>
    </citation>
    <scope>NUCLEOTIDE SEQUENCE</scope>
    <source>
        <strain evidence="2">NBRC 14913</strain>
    </source>
</reference>
<feature type="transmembrane region" description="Helical" evidence="1">
    <location>
        <begin position="105"/>
        <end position="126"/>
    </location>
</feature>
<protein>
    <submittedName>
        <fullName evidence="2">Uncharacterized protein</fullName>
    </submittedName>
</protein>
<feature type="transmembrane region" description="Helical" evidence="1">
    <location>
        <begin position="39"/>
        <end position="59"/>
    </location>
</feature>
<gene>
    <name evidence="2" type="ORF">Aco04nite_68690</name>
</gene>
<evidence type="ECO:0000313" key="2">
    <source>
        <dbReference type="EMBL" id="GIM80059.1"/>
    </source>
</evidence>
<keyword evidence="1" id="KW-0812">Transmembrane</keyword>
<evidence type="ECO:0000256" key="1">
    <source>
        <dbReference type="SAM" id="Phobius"/>
    </source>
</evidence>
<dbReference type="RefSeq" id="WP_213001353.1">
    <property type="nucleotide sequence ID" value="NZ_BAAATW010000007.1"/>
</dbReference>